<feature type="domain" description="SCP" evidence="1">
    <location>
        <begin position="33"/>
        <end position="170"/>
    </location>
</feature>
<dbReference type="InterPro" id="IPR035940">
    <property type="entry name" value="CAP_sf"/>
</dbReference>
<dbReference type="Proteomes" id="UP000244005">
    <property type="component" value="Unassembled WGS sequence"/>
</dbReference>
<reference evidence="3" key="1">
    <citation type="journal article" date="2017" name="Cell">
        <title>Insights into land plant evolution garnered from the Marchantia polymorpha genome.</title>
        <authorList>
            <person name="Bowman J.L."/>
            <person name="Kohchi T."/>
            <person name="Yamato K.T."/>
            <person name="Jenkins J."/>
            <person name="Shu S."/>
            <person name="Ishizaki K."/>
            <person name="Yamaoka S."/>
            <person name="Nishihama R."/>
            <person name="Nakamura Y."/>
            <person name="Berger F."/>
            <person name="Adam C."/>
            <person name="Aki S.S."/>
            <person name="Althoff F."/>
            <person name="Araki T."/>
            <person name="Arteaga-Vazquez M.A."/>
            <person name="Balasubrmanian S."/>
            <person name="Barry K."/>
            <person name="Bauer D."/>
            <person name="Boehm C.R."/>
            <person name="Briginshaw L."/>
            <person name="Caballero-Perez J."/>
            <person name="Catarino B."/>
            <person name="Chen F."/>
            <person name="Chiyoda S."/>
            <person name="Chovatia M."/>
            <person name="Davies K.M."/>
            <person name="Delmans M."/>
            <person name="Demura T."/>
            <person name="Dierschke T."/>
            <person name="Dolan L."/>
            <person name="Dorantes-Acosta A.E."/>
            <person name="Eklund D.M."/>
            <person name="Florent S.N."/>
            <person name="Flores-Sandoval E."/>
            <person name="Fujiyama A."/>
            <person name="Fukuzawa H."/>
            <person name="Galik B."/>
            <person name="Grimanelli D."/>
            <person name="Grimwood J."/>
            <person name="Grossniklaus U."/>
            <person name="Hamada T."/>
            <person name="Haseloff J."/>
            <person name="Hetherington A.J."/>
            <person name="Higo A."/>
            <person name="Hirakawa Y."/>
            <person name="Hundley H.N."/>
            <person name="Ikeda Y."/>
            <person name="Inoue K."/>
            <person name="Inoue S.I."/>
            <person name="Ishida S."/>
            <person name="Jia Q."/>
            <person name="Kakita M."/>
            <person name="Kanazawa T."/>
            <person name="Kawai Y."/>
            <person name="Kawashima T."/>
            <person name="Kennedy M."/>
            <person name="Kinose K."/>
            <person name="Kinoshita T."/>
            <person name="Kohara Y."/>
            <person name="Koide E."/>
            <person name="Komatsu K."/>
            <person name="Kopischke S."/>
            <person name="Kubo M."/>
            <person name="Kyozuka J."/>
            <person name="Lagercrantz U."/>
            <person name="Lin S.S."/>
            <person name="Lindquist E."/>
            <person name="Lipzen A.M."/>
            <person name="Lu C.W."/>
            <person name="De Luna E."/>
            <person name="Martienssen R.A."/>
            <person name="Minamino N."/>
            <person name="Mizutani M."/>
            <person name="Mizutani M."/>
            <person name="Mochizuki N."/>
            <person name="Monte I."/>
            <person name="Mosher R."/>
            <person name="Nagasaki H."/>
            <person name="Nakagami H."/>
            <person name="Naramoto S."/>
            <person name="Nishitani K."/>
            <person name="Ohtani M."/>
            <person name="Okamoto T."/>
            <person name="Okumura M."/>
            <person name="Phillips J."/>
            <person name="Pollak B."/>
            <person name="Reinders A."/>
            <person name="Rovekamp M."/>
            <person name="Sano R."/>
            <person name="Sawa S."/>
            <person name="Schmid M.W."/>
            <person name="Shirakawa M."/>
            <person name="Solano R."/>
            <person name="Spunde A."/>
            <person name="Suetsugu N."/>
            <person name="Sugano S."/>
            <person name="Sugiyama A."/>
            <person name="Sun R."/>
            <person name="Suzuki Y."/>
            <person name="Takenaka M."/>
            <person name="Takezawa D."/>
            <person name="Tomogane H."/>
            <person name="Tsuzuki M."/>
            <person name="Ueda T."/>
            <person name="Umeda M."/>
            <person name="Ward J.M."/>
            <person name="Watanabe Y."/>
            <person name="Yazaki K."/>
            <person name="Yokoyama R."/>
            <person name="Yoshitake Y."/>
            <person name="Yotsui I."/>
            <person name="Zachgo S."/>
            <person name="Schmutz J."/>
        </authorList>
    </citation>
    <scope>NUCLEOTIDE SEQUENCE [LARGE SCALE GENOMIC DNA]</scope>
    <source>
        <strain evidence="3">Tak-1</strain>
    </source>
</reference>
<dbReference type="OrthoDB" id="337038at2759"/>
<accession>A0A2R6W0P0</accession>
<proteinExistence type="predicted"/>
<dbReference type="Pfam" id="PF00188">
    <property type="entry name" value="CAP"/>
    <property type="match status" value="1"/>
</dbReference>
<evidence type="ECO:0000259" key="1">
    <source>
        <dbReference type="SMART" id="SM00198"/>
    </source>
</evidence>
<evidence type="ECO:0000313" key="3">
    <source>
        <dbReference type="Proteomes" id="UP000244005"/>
    </source>
</evidence>
<evidence type="ECO:0000313" key="2">
    <source>
        <dbReference type="EMBL" id="PTQ27420.1"/>
    </source>
</evidence>
<dbReference type="PRINTS" id="PR00837">
    <property type="entry name" value="V5TPXLIKE"/>
</dbReference>
<dbReference type="Gramene" id="Mp7g06810.1">
    <property type="protein sequence ID" value="Mp7g06810.1.cds"/>
    <property type="gene ID" value="Mp7g06810"/>
</dbReference>
<protein>
    <recommendedName>
        <fullName evidence="1">SCP domain-containing protein</fullName>
    </recommendedName>
</protein>
<organism evidence="2 3">
    <name type="scientific">Marchantia polymorpha</name>
    <name type="common">Common liverwort</name>
    <name type="synonym">Marchantia aquatica</name>
    <dbReference type="NCBI Taxonomy" id="3197"/>
    <lineage>
        <taxon>Eukaryota</taxon>
        <taxon>Viridiplantae</taxon>
        <taxon>Streptophyta</taxon>
        <taxon>Embryophyta</taxon>
        <taxon>Marchantiophyta</taxon>
        <taxon>Marchantiopsida</taxon>
        <taxon>Marchantiidae</taxon>
        <taxon>Marchantiales</taxon>
        <taxon>Marchantiaceae</taxon>
        <taxon>Marchantia</taxon>
    </lineage>
</organism>
<dbReference type="SUPFAM" id="SSF55797">
    <property type="entry name" value="PR-1-like"/>
    <property type="match status" value="1"/>
</dbReference>
<dbReference type="InterPro" id="IPR001283">
    <property type="entry name" value="CRISP-related"/>
</dbReference>
<dbReference type="EMBL" id="KZ772867">
    <property type="protein sequence ID" value="PTQ27420.1"/>
    <property type="molecule type" value="Genomic_DNA"/>
</dbReference>
<dbReference type="Gene3D" id="3.40.33.10">
    <property type="entry name" value="CAP"/>
    <property type="match status" value="1"/>
</dbReference>
<gene>
    <name evidence="2" type="ORF">MARPO_0199s0010</name>
</gene>
<dbReference type="InterPro" id="IPR014044">
    <property type="entry name" value="CAP_dom"/>
</dbReference>
<dbReference type="AlphaFoldDB" id="A0A2R6W0P0"/>
<dbReference type="SMART" id="SM00198">
    <property type="entry name" value="SCP"/>
    <property type="match status" value="1"/>
</dbReference>
<name>A0A2R6W0P0_MARPO</name>
<sequence>MEKRLRVLVTWWIPGGLLLLSIAALGSMARQDDIYWQFLQTHNADRMSIKGARLHNLSYDDTLTQHAQYEAEAFAGAPRYCNASGLSNNHFRNLHVTSVGASVMEIVRSWVGESKYYNYSTNSCAPGKTCDHYLRVVWNTTKFMGCGLARCPDGGSFTVCYYNPVGVFFRDKPY</sequence>
<dbReference type="PANTHER" id="PTHR10334">
    <property type="entry name" value="CYSTEINE-RICH SECRETORY PROTEIN-RELATED"/>
    <property type="match status" value="1"/>
</dbReference>
<keyword evidence="3" id="KW-1185">Reference proteome</keyword>
<dbReference type="OMA" id="THNADRM"/>